<evidence type="ECO:0000313" key="4">
    <source>
        <dbReference type="Proteomes" id="UP000005240"/>
    </source>
</evidence>
<dbReference type="VEuPathDB" id="FungiDB:PTTG_29469"/>
<dbReference type="EMBL" id="ADAS02000458">
    <property type="protein sequence ID" value="OAV87338.1"/>
    <property type="molecule type" value="Genomic_DNA"/>
</dbReference>
<reference evidence="3" key="4">
    <citation type="submission" date="2025-05" db="UniProtKB">
        <authorList>
            <consortium name="EnsemblFungi"/>
        </authorList>
    </citation>
    <scope>IDENTIFICATION</scope>
    <source>
        <strain evidence="3">isolate 1-1 / race 1 (BBBD)</strain>
    </source>
</reference>
<protein>
    <submittedName>
        <fullName evidence="2 3">Uncharacterized protein</fullName>
    </submittedName>
</protein>
<name>A0A180G414_PUCT1</name>
<accession>A0A180G414</accession>
<organism evidence="2">
    <name type="scientific">Puccinia triticina (isolate 1-1 / race 1 (BBBD))</name>
    <name type="common">Brown leaf rust fungus</name>
    <dbReference type="NCBI Taxonomy" id="630390"/>
    <lineage>
        <taxon>Eukaryota</taxon>
        <taxon>Fungi</taxon>
        <taxon>Dikarya</taxon>
        <taxon>Basidiomycota</taxon>
        <taxon>Pucciniomycotina</taxon>
        <taxon>Pucciniomycetes</taxon>
        <taxon>Pucciniales</taxon>
        <taxon>Pucciniaceae</taxon>
        <taxon>Puccinia</taxon>
    </lineage>
</organism>
<feature type="compositionally biased region" description="Polar residues" evidence="1">
    <location>
        <begin position="183"/>
        <end position="193"/>
    </location>
</feature>
<reference evidence="3 4" key="3">
    <citation type="journal article" date="2017" name="G3 (Bethesda)">
        <title>Comparative analysis highlights variable genome content of wheat rusts and divergence of the mating loci.</title>
        <authorList>
            <person name="Cuomo C.A."/>
            <person name="Bakkeren G."/>
            <person name="Khalil H.B."/>
            <person name="Panwar V."/>
            <person name="Joly D."/>
            <person name="Linning R."/>
            <person name="Sakthikumar S."/>
            <person name="Song X."/>
            <person name="Adiconis X."/>
            <person name="Fan L."/>
            <person name="Goldberg J.M."/>
            <person name="Levin J.Z."/>
            <person name="Young S."/>
            <person name="Zeng Q."/>
            <person name="Anikster Y."/>
            <person name="Bruce M."/>
            <person name="Wang M."/>
            <person name="Yin C."/>
            <person name="McCallum B."/>
            <person name="Szabo L.J."/>
            <person name="Hulbert S."/>
            <person name="Chen X."/>
            <person name="Fellers J.P."/>
        </authorList>
    </citation>
    <scope>NUCLEOTIDE SEQUENCE</scope>
    <source>
        <strain evidence="3">isolate 1-1 / race 1 (BBBD)</strain>
        <strain evidence="4">Isolate 1-1 / race 1 (BBBD)</strain>
    </source>
</reference>
<evidence type="ECO:0000313" key="3">
    <source>
        <dbReference type="EnsemblFungi" id="PTTG_29469-t43_1-p1"/>
    </source>
</evidence>
<evidence type="ECO:0000256" key="1">
    <source>
        <dbReference type="SAM" id="MobiDB-lite"/>
    </source>
</evidence>
<dbReference type="Proteomes" id="UP000005240">
    <property type="component" value="Unassembled WGS sequence"/>
</dbReference>
<feature type="compositionally biased region" description="Low complexity" evidence="1">
    <location>
        <begin position="86"/>
        <end position="109"/>
    </location>
</feature>
<sequence>MQQEKQERFSDQSAGYHEARIRNLEAVVRLLLAQTRTGQLPLVPSGTFQYSIQRGLVPLLSRTSVDSLEYKSRDGRLKRCTHADTPPSQSSSSRPFRIVSSMDDPGSSKSPPPSCPPPTATPRPRAFLSEISSSTPSATHSSEPSRSKKPAAKPPGPSYSSASSRSNISRLSRSARPNHCPLSPSTISQTNPHQPFRAHFRTLPPLAKGILLWKNLLDALLCLLLETGAGRASCLPCASLAYRPPSSSGALSSDPWFAAPVDAA</sequence>
<evidence type="ECO:0000313" key="2">
    <source>
        <dbReference type="EMBL" id="OAV87338.1"/>
    </source>
</evidence>
<dbReference type="OrthoDB" id="10413477at2759"/>
<feature type="region of interest" description="Disordered" evidence="1">
    <location>
        <begin position="76"/>
        <end position="193"/>
    </location>
</feature>
<gene>
    <name evidence="2" type="ORF">PTTG_29469</name>
</gene>
<dbReference type="EnsemblFungi" id="PTTG_29469-t43_1">
    <property type="protein sequence ID" value="PTTG_29469-t43_1-p1"/>
    <property type="gene ID" value="PTTG_29469"/>
</dbReference>
<feature type="compositionally biased region" description="Low complexity" evidence="1">
    <location>
        <begin position="129"/>
        <end position="144"/>
    </location>
</feature>
<feature type="compositionally biased region" description="Low complexity" evidence="1">
    <location>
        <begin position="158"/>
        <end position="175"/>
    </location>
</feature>
<reference evidence="2" key="2">
    <citation type="submission" date="2016-05" db="EMBL/GenBank/DDBJ databases">
        <title>Comparative analysis highlights variable genome content of wheat rusts and divergence of the mating loci.</title>
        <authorList>
            <person name="Cuomo C.A."/>
            <person name="Bakkeren G."/>
            <person name="Szabo L."/>
            <person name="Khalil H."/>
            <person name="Joly D."/>
            <person name="Goldberg J."/>
            <person name="Young S."/>
            <person name="Zeng Q."/>
            <person name="Fellers J."/>
        </authorList>
    </citation>
    <scope>NUCLEOTIDE SEQUENCE [LARGE SCALE GENOMIC DNA]</scope>
    <source>
        <strain evidence="2">1-1 BBBD Race 1</strain>
    </source>
</reference>
<keyword evidence="4" id="KW-1185">Reference proteome</keyword>
<dbReference type="AlphaFoldDB" id="A0A180G414"/>
<proteinExistence type="predicted"/>
<reference evidence="2" key="1">
    <citation type="submission" date="2009-11" db="EMBL/GenBank/DDBJ databases">
        <authorList>
            <consortium name="The Broad Institute Genome Sequencing Platform"/>
            <person name="Ward D."/>
            <person name="Feldgarden M."/>
            <person name="Earl A."/>
            <person name="Young S.K."/>
            <person name="Zeng Q."/>
            <person name="Koehrsen M."/>
            <person name="Alvarado L."/>
            <person name="Berlin A."/>
            <person name="Bochicchio J."/>
            <person name="Borenstein D."/>
            <person name="Chapman S.B."/>
            <person name="Chen Z."/>
            <person name="Engels R."/>
            <person name="Freedman E."/>
            <person name="Gellesch M."/>
            <person name="Goldberg J."/>
            <person name="Griggs A."/>
            <person name="Gujja S."/>
            <person name="Heilman E."/>
            <person name="Heiman D."/>
            <person name="Hepburn T."/>
            <person name="Howarth C."/>
            <person name="Jen D."/>
            <person name="Larson L."/>
            <person name="Lewis B."/>
            <person name="Mehta T."/>
            <person name="Park D."/>
            <person name="Pearson M."/>
            <person name="Roberts A."/>
            <person name="Saif S."/>
            <person name="Shea T."/>
            <person name="Shenoy N."/>
            <person name="Sisk P."/>
            <person name="Stolte C."/>
            <person name="Sykes S."/>
            <person name="Thomson T."/>
            <person name="Walk T."/>
            <person name="White J."/>
            <person name="Yandava C."/>
            <person name="Izard J."/>
            <person name="Baranova O.V."/>
            <person name="Blanton J.M."/>
            <person name="Tanner A.C."/>
            <person name="Dewhirst F.E."/>
            <person name="Haas B."/>
            <person name="Nusbaum C."/>
            <person name="Birren B."/>
        </authorList>
    </citation>
    <scope>NUCLEOTIDE SEQUENCE [LARGE SCALE GENOMIC DNA]</scope>
    <source>
        <strain evidence="2">1-1 BBBD Race 1</strain>
    </source>
</reference>
<feature type="compositionally biased region" description="Pro residues" evidence="1">
    <location>
        <begin position="110"/>
        <end position="121"/>
    </location>
</feature>